<gene>
    <name evidence="1" type="ORF">NCTC10754_03087</name>
</gene>
<dbReference type="EMBL" id="CAACYJ010000035">
    <property type="protein sequence ID" value="VFB20468.1"/>
    <property type="molecule type" value="Genomic_DNA"/>
</dbReference>
<proteinExistence type="predicted"/>
<evidence type="ECO:0000313" key="1">
    <source>
        <dbReference type="EMBL" id="VFB20468.1"/>
    </source>
</evidence>
<dbReference type="Proteomes" id="UP000330809">
    <property type="component" value="Unassembled WGS sequence"/>
</dbReference>
<reference evidence="1 2" key="1">
    <citation type="submission" date="2019-02" db="EMBL/GenBank/DDBJ databases">
        <authorList>
            <consortium name="Pathogen Informatics"/>
        </authorList>
    </citation>
    <scope>NUCLEOTIDE SEQUENCE [LARGE SCALE GENOMIC DNA]</scope>
    <source>
        <strain evidence="1 2">3012STDY7103891</strain>
    </source>
</reference>
<evidence type="ECO:0000313" key="2">
    <source>
        <dbReference type="Proteomes" id="UP000330809"/>
    </source>
</evidence>
<organism evidence="1 2">
    <name type="scientific">Pseudomonas fragi</name>
    <dbReference type="NCBI Taxonomy" id="296"/>
    <lineage>
        <taxon>Bacteria</taxon>
        <taxon>Pseudomonadati</taxon>
        <taxon>Pseudomonadota</taxon>
        <taxon>Gammaproteobacteria</taxon>
        <taxon>Pseudomonadales</taxon>
        <taxon>Pseudomonadaceae</taxon>
        <taxon>Pseudomonas</taxon>
    </lineage>
</organism>
<protein>
    <submittedName>
        <fullName evidence="1">Uncharacterized protein</fullName>
    </submittedName>
</protein>
<name>A0A449IM03_PSEFR</name>
<dbReference type="AlphaFoldDB" id="A0A449IM03"/>
<accession>A0A449IM03</accession>
<sequence length="77" mass="8382">MHFKCPVKDRFEPTGQMILHAISANEAYANYLLVEPVYDIMLAAAHQTTLKLYGGPCGVSVLRDSLGAQPAPAHGER</sequence>